<proteinExistence type="predicted"/>
<feature type="transmembrane region" description="Helical" evidence="9">
    <location>
        <begin position="50"/>
        <end position="68"/>
    </location>
</feature>
<dbReference type="GO" id="GO:0005524">
    <property type="term" value="F:ATP binding"/>
    <property type="evidence" value="ECO:0007669"/>
    <property type="project" value="UniProtKB-KW"/>
</dbReference>
<evidence type="ECO:0000256" key="8">
    <source>
        <dbReference type="ARBA" id="ARBA00023012"/>
    </source>
</evidence>
<dbReference type="GO" id="GO:0030295">
    <property type="term" value="F:protein kinase activator activity"/>
    <property type="evidence" value="ECO:0007669"/>
    <property type="project" value="TreeGrafter"/>
</dbReference>
<feature type="transmembrane region" description="Helical" evidence="9">
    <location>
        <begin position="187"/>
        <end position="205"/>
    </location>
</feature>
<dbReference type="PRINTS" id="PR00344">
    <property type="entry name" value="BCTRLSENSOR"/>
</dbReference>
<keyword evidence="9" id="KW-1133">Transmembrane helix</keyword>
<feature type="transmembrane region" description="Helical" evidence="9">
    <location>
        <begin position="80"/>
        <end position="99"/>
    </location>
</feature>
<dbReference type="InterPro" id="IPR004358">
    <property type="entry name" value="Sig_transdc_His_kin-like_C"/>
</dbReference>
<evidence type="ECO:0000256" key="2">
    <source>
        <dbReference type="ARBA" id="ARBA00012438"/>
    </source>
</evidence>
<sequence length="441" mass="49219">MREDLRRPPTLPASPRALYRAGLQRVRSWVSTEFKRSLVEPILHPSTWRIRALGISTLMGHPLFWLIWTEWLPQPYENLVLRLLMSAFGLSLLVIPGITARPPSRLAAATFSLIFWITLPWFFSWMYFCNGGNAVWLASLGAAVLIYYHLTDWRLATVGSFSALAVAWAMFNVLFPDSPAIPLELALTNAIVLSFCWFMGIVLGLSSSNLRREQLTYTLGTMGIMAHELRTPLATMQLIGEALRNETRDEMDAARVEMLSQRLTGLVRNMNHQIDMQITNARLMRLPIHTELVGASDLVHDALADYPFRSSRERESVVVRVHSDFRFRGSRSLFQQVIANLVKNALRSLAAASTAIRPGDLLIEVGAQSNRGRIVFTDNGVGMDADLQANIFQPFFSTDRGTGHGLGLAFCQRVVQAASGSIRVKSAPHKGAMFTVELPLA</sequence>
<dbReference type="EC" id="2.7.13.3" evidence="2"/>
<dbReference type="Pfam" id="PF02518">
    <property type="entry name" value="HATPase_c"/>
    <property type="match status" value="1"/>
</dbReference>
<gene>
    <name evidence="11" type="ORF">HHL11_28655</name>
</gene>
<name>A0A848HGU6_9BURK</name>
<feature type="domain" description="Histidine kinase" evidence="10">
    <location>
        <begin position="224"/>
        <end position="441"/>
    </location>
</feature>
<evidence type="ECO:0000256" key="9">
    <source>
        <dbReference type="SAM" id="Phobius"/>
    </source>
</evidence>
<dbReference type="GO" id="GO:0007234">
    <property type="term" value="P:osmosensory signaling via phosphorelay pathway"/>
    <property type="evidence" value="ECO:0007669"/>
    <property type="project" value="TreeGrafter"/>
</dbReference>
<keyword evidence="12" id="KW-1185">Reference proteome</keyword>
<dbReference type="CDD" id="cd00082">
    <property type="entry name" value="HisKA"/>
    <property type="match status" value="1"/>
</dbReference>
<comment type="catalytic activity">
    <reaction evidence="1">
        <text>ATP + protein L-histidine = ADP + protein N-phospho-L-histidine.</text>
        <dbReference type="EC" id="2.7.13.3"/>
    </reaction>
</comment>
<keyword evidence="3" id="KW-0597">Phosphoprotein</keyword>
<keyword evidence="9" id="KW-0812">Transmembrane</keyword>
<dbReference type="PANTHER" id="PTHR42878">
    <property type="entry name" value="TWO-COMPONENT HISTIDINE KINASE"/>
    <property type="match status" value="1"/>
</dbReference>
<protein>
    <recommendedName>
        <fullName evidence="2">histidine kinase</fullName>
        <ecNumber evidence="2">2.7.13.3</ecNumber>
    </recommendedName>
</protein>
<dbReference type="Gene3D" id="3.30.565.10">
    <property type="entry name" value="Histidine kinase-like ATPase, C-terminal domain"/>
    <property type="match status" value="1"/>
</dbReference>
<dbReference type="SUPFAM" id="SSF55874">
    <property type="entry name" value="ATPase domain of HSP90 chaperone/DNA topoisomerase II/histidine kinase"/>
    <property type="match status" value="1"/>
</dbReference>
<evidence type="ECO:0000259" key="10">
    <source>
        <dbReference type="PROSITE" id="PS50109"/>
    </source>
</evidence>
<keyword evidence="7" id="KW-0067">ATP-binding</keyword>
<dbReference type="EMBL" id="JABBFX010000003">
    <property type="protein sequence ID" value="NML47753.1"/>
    <property type="molecule type" value="Genomic_DNA"/>
</dbReference>
<dbReference type="PANTHER" id="PTHR42878:SF7">
    <property type="entry name" value="SENSOR HISTIDINE KINASE GLRK"/>
    <property type="match status" value="1"/>
</dbReference>
<comment type="caution">
    <text evidence="11">The sequence shown here is derived from an EMBL/GenBank/DDBJ whole genome shotgun (WGS) entry which is preliminary data.</text>
</comment>
<keyword evidence="5" id="KW-0547">Nucleotide-binding</keyword>
<evidence type="ECO:0000256" key="7">
    <source>
        <dbReference type="ARBA" id="ARBA00022840"/>
    </source>
</evidence>
<dbReference type="InterPro" id="IPR050351">
    <property type="entry name" value="BphY/WalK/GraS-like"/>
</dbReference>
<evidence type="ECO:0000313" key="11">
    <source>
        <dbReference type="EMBL" id="NML47753.1"/>
    </source>
</evidence>
<evidence type="ECO:0000313" key="12">
    <source>
        <dbReference type="Proteomes" id="UP000541185"/>
    </source>
</evidence>
<dbReference type="GO" id="GO:0000155">
    <property type="term" value="F:phosphorelay sensor kinase activity"/>
    <property type="evidence" value="ECO:0007669"/>
    <property type="project" value="InterPro"/>
</dbReference>
<keyword evidence="9" id="KW-0472">Membrane</keyword>
<dbReference type="AlphaFoldDB" id="A0A848HGU6"/>
<dbReference type="PROSITE" id="PS50109">
    <property type="entry name" value="HIS_KIN"/>
    <property type="match status" value="1"/>
</dbReference>
<accession>A0A848HGU6</accession>
<evidence type="ECO:0000256" key="3">
    <source>
        <dbReference type="ARBA" id="ARBA00022553"/>
    </source>
</evidence>
<dbReference type="GO" id="GO:0000156">
    <property type="term" value="F:phosphorelay response regulator activity"/>
    <property type="evidence" value="ECO:0007669"/>
    <property type="project" value="TreeGrafter"/>
</dbReference>
<dbReference type="InterPro" id="IPR036890">
    <property type="entry name" value="HATPase_C_sf"/>
</dbReference>
<evidence type="ECO:0000256" key="4">
    <source>
        <dbReference type="ARBA" id="ARBA00022679"/>
    </source>
</evidence>
<feature type="transmembrane region" description="Helical" evidence="9">
    <location>
        <begin position="155"/>
        <end position="175"/>
    </location>
</feature>
<dbReference type="InterPro" id="IPR005467">
    <property type="entry name" value="His_kinase_dom"/>
</dbReference>
<dbReference type="Proteomes" id="UP000541185">
    <property type="component" value="Unassembled WGS sequence"/>
</dbReference>
<evidence type="ECO:0000256" key="5">
    <source>
        <dbReference type="ARBA" id="ARBA00022741"/>
    </source>
</evidence>
<feature type="transmembrane region" description="Helical" evidence="9">
    <location>
        <begin position="106"/>
        <end position="128"/>
    </location>
</feature>
<dbReference type="InterPro" id="IPR003594">
    <property type="entry name" value="HATPase_dom"/>
</dbReference>
<reference evidence="11 12" key="1">
    <citation type="submission" date="2020-04" db="EMBL/GenBank/DDBJ databases">
        <title>Ramlibacter sp. G-1-2-2 isolated from soil.</title>
        <authorList>
            <person name="Dahal R.H."/>
        </authorList>
    </citation>
    <scope>NUCLEOTIDE SEQUENCE [LARGE SCALE GENOMIC DNA]</scope>
    <source>
        <strain evidence="11 12">G-1-2-2</strain>
    </source>
</reference>
<keyword evidence="4" id="KW-0808">Transferase</keyword>
<keyword evidence="8" id="KW-0902">Two-component regulatory system</keyword>
<organism evidence="11 12">
    <name type="scientific">Ramlibacter agri</name>
    <dbReference type="NCBI Taxonomy" id="2728837"/>
    <lineage>
        <taxon>Bacteria</taxon>
        <taxon>Pseudomonadati</taxon>
        <taxon>Pseudomonadota</taxon>
        <taxon>Betaproteobacteria</taxon>
        <taxon>Burkholderiales</taxon>
        <taxon>Comamonadaceae</taxon>
        <taxon>Ramlibacter</taxon>
    </lineage>
</organism>
<dbReference type="InterPro" id="IPR036097">
    <property type="entry name" value="HisK_dim/P_sf"/>
</dbReference>
<keyword evidence="6 11" id="KW-0418">Kinase</keyword>
<evidence type="ECO:0000256" key="1">
    <source>
        <dbReference type="ARBA" id="ARBA00000085"/>
    </source>
</evidence>
<dbReference type="SMART" id="SM00387">
    <property type="entry name" value="HATPase_c"/>
    <property type="match status" value="1"/>
</dbReference>
<dbReference type="SUPFAM" id="SSF47384">
    <property type="entry name" value="Homodimeric domain of signal transducing histidine kinase"/>
    <property type="match status" value="1"/>
</dbReference>
<dbReference type="Gene3D" id="1.10.287.130">
    <property type="match status" value="1"/>
</dbReference>
<feature type="transmembrane region" description="Helical" evidence="9">
    <location>
        <begin position="134"/>
        <end position="150"/>
    </location>
</feature>
<evidence type="ECO:0000256" key="6">
    <source>
        <dbReference type="ARBA" id="ARBA00022777"/>
    </source>
</evidence>
<dbReference type="InterPro" id="IPR003661">
    <property type="entry name" value="HisK_dim/P_dom"/>
</dbReference>